<sequence length="149" mass="16534">MALFGNRFSQLRNENQTVMSPAEALAGIALISITVDGYCSDEEVLGLMASLNRMKLFRSYSTDVIRKLFDRLLFLIKRDGFSNLLQSAVSSLPRDLHETAFAVVSDLILADGEVTEEEEDLLGDLYKALDLSEELASKIVDVMLIKNKG</sequence>
<comment type="caution">
    <text evidence="1">The sequence shown here is derived from an EMBL/GenBank/DDBJ whole genome shotgun (WGS) entry which is preliminary data.</text>
</comment>
<accession>A0A838WV56</accession>
<dbReference type="Gene3D" id="1.10.3680.10">
    <property type="entry name" value="TerB-like"/>
    <property type="match status" value="1"/>
</dbReference>
<proteinExistence type="predicted"/>
<protein>
    <submittedName>
        <fullName evidence="1">Tellurite resistance TerB family protein</fullName>
    </submittedName>
</protein>
<name>A0A838WV56_9CYAN</name>
<dbReference type="AlphaFoldDB" id="A0A838WV56"/>
<dbReference type="SUPFAM" id="SSF158682">
    <property type="entry name" value="TerB-like"/>
    <property type="match status" value="1"/>
</dbReference>
<dbReference type="EMBL" id="VDFG01000744">
    <property type="protein sequence ID" value="MBA4466029.1"/>
    <property type="molecule type" value="Genomic_DNA"/>
</dbReference>
<gene>
    <name evidence="1" type="ORF">FHK98_10725</name>
</gene>
<dbReference type="InterPro" id="IPR029024">
    <property type="entry name" value="TerB-like"/>
</dbReference>
<reference evidence="1 2" key="1">
    <citation type="journal article" date="2020" name="J. Appl. Phycol.">
        <title>Morphological changes and genome evolution in Raphidiopsis raciborskii CS-506 after 23 years in culture.</title>
        <authorList>
            <person name="Willis A."/>
            <person name="Bent S.J."/>
            <person name="Jameson I.D."/>
        </authorList>
    </citation>
    <scope>NUCLEOTIDE SEQUENCE [LARGE SCALE GENOMIC DNA]</scope>
    <source>
        <strain evidence="1 2">CS-506_A</strain>
    </source>
</reference>
<evidence type="ECO:0000313" key="1">
    <source>
        <dbReference type="EMBL" id="MBA4466029.1"/>
    </source>
</evidence>
<dbReference type="Proteomes" id="UP000538075">
    <property type="component" value="Unassembled WGS sequence"/>
</dbReference>
<organism evidence="1 2">
    <name type="scientific">Cylindrospermopsis raciborskii CS-506_A</name>
    <dbReference type="NCBI Taxonomy" id="2585140"/>
    <lineage>
        <taxon>Bacteria</taxon>
        <taxon>Bacillati</taxon>
        <taxon>Cyanobacteriota</taxon>
        <taxon>Cyanophyceae</taxon>
        <taxon>Nostocales</taxon>
        <taxon>Aphanizomenonaceae</taxon>
        <taxon>Cylindrospermopsis</taxon>
    </lineage>
</organism>
<evidence type="ECO:0000313" key="2">
    <source>
        <dbReference type="Proteomes" id="UP000538075"/>
    </source>
</evidence>
<dbReference type="CDD" id="cd07176">
    <property type="entry name" value="terB"/>
    <property type="match status" value="1"/>
</dbReference>